<accession>A0A5J4THK5</accession>
<dbReference type="Proteomes" id="UP000324800">
    <property type="component" value="Unassembled WGS sequence"/>
</dbReference>
<feature type="non-terminal residue" evidence="1">
    <location>
        <position position="1"/>
    </location>
</feature>
<name>A0A5J4THK5_9EUKA</name>
<gene>
    <name evidence="1" type="ORF">EZS28_046487</name>
</gene>
<comment type="caution">
    <text evidence="1">The sequence shown here is derived from an EMBL/GenBank/DDBJ whole genome shotgun (WGS) entry which is preliminary data.</text>
</comment>
<sequence>ASAINAISALAYAASNERAFEESFVFMDINLGFSYRNSILYVITNVING</sequence>
<protein>
    <submittedName>
        <fullName evidence="1">Uncharacterized protein</fullName>
    </submittedName>
</protein>
<dbReference type="EMBL" id="SNRW01030537">
    <property type="protein sequence ID" value="KAA6357986.1"/>
    <property type="molecule type" value="Genomic_DNA"/>
</dbReference>
<evidence type="ECO:0000313" key="2">
    <source>
        <dbReference type="Proteomes" id="UP000324800"/>
    </source>
</evidence>
<dbReference type="AlphaFoldDB" id="A0A5J4THK5"/>
<reference evidence="1 2" key="1">
    <citation type="submission" date="2019-03" db="EMBL/GenBank/DDBJ databases">
        <title>Single cell metagenomics reveals metabolic interactions within the superorganism composed of flagellate Streblomastix strix and complex community of Bacteroidetes bacteria on its surface.</title>
        <authorList>
            <person name="Treitli S.C."/>
            <person name="Kolisko M."/>
            <person name="Husnik F."/>
            <person name="Keeling P."/>
            <person name="Hampl V."/>
        </authorList>
    </citation>
    <scope>NUCLEOTIDE SEQUENCE [LARGE SCALE GENOMIC DNA]</scope>
    <source>
        <strain evidence="1">ST1C</strain>
    </source>
</reference>
<evidence type="ECO:0000313" key="1">
    <source>
        <dbReference type="EMBL" id="KAA6357986.1"/>
    </source>
</evidence>
<organism evidence="1 2">
    <name type="scientific">Streblomastix strix</name>
    <dbReference type="NCBI Taxonomy" id="222440"/>
    <lineage>
        <taxon>Eukaryota</taxon>
        <taxon>Metamonada</taxon>
        <taxon>Preaxostyla</taxon>
        <taxon>Oxymonadida</taxon>
        <taxon>Streblomastigidae</taxon>
        <taxon>Streblomastix</taxon>
    </lineage>
</organism>
<proteinExistence type="predicted"/>